<dbReference type="InterPro" id="IPR036983">
    <property type="entry name" value="AIM24_sf"/>
</dbReference>
<dbReference type="PANTHER" id="PTHR43657:SF1">
    <property type="entry name" value="ALTERED INHERITANCE OF MITOCHONDRIA PROTEIN 24, MITOCHONDRIAL"/>
    <property type="match status" value="1"/>
</dbReference>
<evidence type="ECO:0000313" key="2">
    <source>
        <dbReference type="Proteomes" id="UP000291116"/>
    </source>
</evidence>
<reference evidence="1 2" key="1">
    <citation type="submission" date="2019-01" db="EMBL/GenBank/DDBJ databases">
        <authorList>
            <person name="Ferrante I. M."/>
        </authorList>
    </citation>
    <scope>NUCLEOTIDE SEQUENCE [LARGE SCALE GENOMIC DNA]</scope>
    <source>
        <strain evidence="1 2">B856</strain>
    </source>
</reference>
<dbReference type="InterPro" id="IPR016031">
    <property type="entry name" value="Trp_RNA-bd_attenuator-like_dom"/>
</dbReference>
<sequence length="312" mass="33579">MGRSKRDKKPDLAERPDFAAETVPLTAEEVQLFDPLKTNFIWYKPPLATEDSHETGGHQWCVAGHDMQVLTMTVPAGETIITEVGSFMYMHPGMETQVECTLCKMNTCGEAWKRVCGGESCVKVLLINESDEQGYVGLTPNFPAKVIPIKFGTHIESGRNMITKGGAYMAELGDVDVGCSLDCSIATCCCAGLGCCRQKLSGSDGSIAFLNAGGTIVYKHLKEGETVTVDTGSLVGFEDSVHMGIRFNGSFCTCCFGGEGCFSTTLTGPGRVYMQSMSFQRFQAAVMQTITEEERGGDSNTGMDIATEILGP</sequence>
<gene>
    <name evidence="1" type="ORF">PSNMU_V1.4_AUG-EV-PASAV3_0035000</name>
</gene>
<proteinExistence type="predicted"/>
<dbReference type="Proteomes" id="UP000291116">
    <property type="component" value="Unassembled WGS sequence"/>
</dbReference>
<dbReference type="Gene3D" id="3.60.160.10">
    <property type="entry name" value="Mitochondrial biogenesis AIM24"/>
    <property type="match status" value="1"/>
</dbReference>
<dbReference type="EMBL" id="CAACVS010000102">
    <property type="protein sequence ID" value="VEU36730.1"/>
    <property type="molecule type" value="Genomic_DNA"/>
</dbReference>
<dbReference type="OrthoDB" id="1705416at2759"/>
<evidence type="ECO:0000313" key="1">
    <source>
        <dbReference type="EMBL" id="VEU36730.1"/>
    </source>
</evidence>
<dbReference type="Pfam" id="PF01987">
    <property type="entry name" value="AIM24"/>
    <property type="match status" value="1"/>
</dbReference>
<organism evidence="1 2">
    <name type="scientific">Pseudo-nitzschia multistriata</name>
    <dbReference type="NCBI Taxonomy" id="183589"/>
    <lineage>
        <taxon>Eukaryota</taxon>
        <taxon>Sar</taxon>
        <taxon>Stramenopiles</taxon>
        <taxon>Ochrophyta</taxon>
        <taxon>Bacillariophyta</taxon>
        <taxon>Bacillariophyceae</taxon>
        <taxon>Bacillariophycidae</taxon>
        <taxon>Bacillariales</taxon>
        <taxon>Bacillariaceae</taxon>
        <taxon>Pseudo-nitzschia</taxon>
    </lineage>
</organism>
<name>A0A448Z406_9STRA</name>
<dbReference type="AlphaFoldDB" id="A0A448Z406"/>
<keyword evidence="2" id="KW-1185">Reference proteome</keyword>
<dbReference type="InterPro" id="IPR002838">
    <property type="entry name" value="AIM24"/>
</dbReference>
<protein>
    <submittedName>
        <fullName evidence="1">Uncharacterized protein</fullName>
    </submittedName>
</protein>
<accession>A0A448Z406</accession>
<dbReference type="PANTHER" id="PTHR43657">
    <property type="entry name" value="TRYPTOPHAN RNA-BINDING ATTENUATOR PROTEIN-LIKE PROTEIN"/>
    <property type="match status" value="1"/>
</dbReference>
<dbReference type="SUPFAM" id="SSF51219">
    <property type="entry name" value="TRAP-like"/>
    <property type="match status" value="1"/>
</dbReference>